<sequence length="247" mass="28062">MKTTDNKILIGDFYTKILKHGDQSLAKKIIHENYIQHSPTVKTGRAGFMEFLDFLSKLPQEPHAPEPFFRIIGEGDFVAVHLSITFMGHQHAVVDLFRIGNGQLMEHWDASEPFVTTDLEHHPVTGPIEISDLEKTKPNKALVEALFNNPLDKKIWLKTISKNLIQHQVGLDDGPVDFMTFIQSIRQLQVHRIIGEGNFVLTQCSGLLKGSPYVFYDHFRLAHGKIVEHWQVKQAIPNQMAHANGML</sequence>
<dbReference type="GO" id="GO:0030638">
    <property type="term" value="P:polyketide metabolic process"/>
    <property type="evidence" value="ECO:0007669"/>
    <property type="project" value="InterPro"/>
</dbReference>
<dbReference type="OrthoDB" id="9812089at2"/>
<dbReference type="Pfam" id="PF07366">
    <property type="entry name" value="SnoaL"/>
    <property type="match status" value="1"/>
</dbReference>
<dbReference type="Gene3D" id="3.10.450.50">
    <property type="match status" value="2"/>
</dbReference>
<keyword evidence="2" id="KW-1185">Reference proteome</keyword>
<dbReference type="InterPro" id="IPR032710">
    <property type="entry name" value="NTF2-like_dom_sf"/>
</dbReference>
<gene>
    <name evidence="1" type="ORF">B7P33_11020</name>
</gene>
<dbReference type="AlphaFoldDB" id="A0A2A4G7R5"/>
<dbReference type="InterPro" id="IPR009959">
    <property type="entry name" value="Cyclase_SnoaL-like"/>
</dbReference>
<dbReference type="Proteomes" id="UP000219559">
    <property type="component" value="Unassembled WGS sequence"/>
</dbReference>
<dbReference type="SUPFAM" id="SSF54427">
    <property type="entry name" value="NTF2-like"/>
    <property type="match status" value="2"/>
</dbReference>
<name>A0A2A4G7R5_9FLAO</name>
<evidence type="ECO:0000313" key="1">
    <source>
        <dbReference type="EMBL" id="PCE63795.1"/>
    </source>
</evidence>
<comment type="caution">
    <text evidence="1">The sequence shown here is derived from an EMBL/GenBank/DDBJ whole genome shotgun (WGS) entry which is preliminary data.</text>
</comment>
<reference evidence="1 2" key="1">
    <citation type="submission" date="2017-04" db="EMBL/GenBank/DDBJ databases">
        <title>A new member of the family Flavobacteriaceae isolated from ascidians.</title>
        <authorList>
            <person name="Chen L."/>
        </authorList>
    </citation>
    <scope>NUCLEOTIDE SEQUENCE [LARGE SCALE GENOMIC DNA]</scope>
    <source>
        <strain evidence="1 2">HQA918</strain>
    </source>
</reference>
<evidence type="ECO:0000313" key="2">
    <source>
        <dbReference type="Proteomes" id="UP000219559"/>
    </source>
</evidence>
<dbReference type="EMBL" id="NBWU01000004">
    <property type="protein sequence ID" value="PCE63795.1"/>
    <property type="molecule type" value="Genomic_DNA"/>
</dbReference>
<dbReference type="RefSeq" id="WP_097442511.1">
    <property type="nucleotide sequence ID" value="NZ_NBWU01000004.1"/>
</dbReference>
<organism evidence="1 2">
    <name type="scientific">Sediminicola luteus</name>
    <dbReference type="NCBI Taxonomy" id="319238"/>
    <lineage>
        <taxon>Bacteria</taxon>
        <taxon>Pseudomonadati</taxon>
        <taxon>Bacteroidota</taxon>
        <taxon>Flavobacteriia</taxon>
        <taxon>Flavobacteriales</taxon>
        <taxon>Flavobacteriaceae</taxon>
        <taxon>Sediminicola</taxon>
    </lineage>
</organism>
<proteinExistence type="predicted"/>
<evidence type="ECO:0008006" key="3">
    <source>
        <dbReference type="Google" id="ProtNLM"/>
    </source>
</evidence>
<accession>A0A2A4G7R5</accession>
<protein>
    <recommendedName>
        <fullName evidence="3">SnoaL-like domain-containing protein</fullName>
    </recommendedName>
</protein>